<comment type="subcellular location">
    <subcellularLocation>
        <location evidence="1">Mitochondrion</location>
    </subcellularLocation>
</comment>
<dbReference type="InterPro" id="IPR001678">
    <property type="entry name" value="MeTrfase_RsmB-F_NOP2_dom"/>
</dbReference>
<evidence type="ECO:0000256" key="3">
    <source>
        <dbReference type="ARBA" id="ARBA00022603"/>
    </source>
</evidence>
<keyword evidence="2" id="KW-0698">rRNA processing</keyword>
<sequence length="488" mass="55662">MFGRTGLNLSRSPFSGYLIAKRFKNPRTHWSNLKKQKGATHKALEYFDDLYGNVFGRDWPSMRVALLTQSKYVALVNNFSDTERIIPYLENLGAMDMRRILECETERIAENPVKGKKRKKGRDVSESNLDHKLENFKERLKEEEIRNVYPEGAEIIDTTRSSTAYDDASSRLIQPELAGSASALYEFVPTSKLKGKEDWVPESEHFQYFSTDDDCPIIREEQSLLEYPSQLKVFTFVTGCCDPFPRPKRDRLLGVTDYYLMDGASVLPIIALDLRPGDSFLDMCAAPGGKSLLALQTLYPSVVTMNDSSISRSNRLRSVMKEFIINFNEKSAQNLYRITSIDGRNIEDANVYNKILVDVPCTTDRHSVVEDDNNIFKSNRIQERIKIPELQSSLLESALKLVKVGGTVVYSTCSLSPVQNDGVVHMAIKSVHEKTNKRIAIVDMTKALEPTKVMYRYRSNVLKYGHLIVPYLPDNYGPMYFCKFVRLE</sequence>
<reference evidence="14" key="1">
    <citation type="journal article" date="2014" name="PLoS ONE">
        <title>Transcriptome-Based Identification of ABC Transporters in the Western Tarnished Plant Bug Lygus hesperus.</title>
        <authorList>
            <person name="Hull J.J."/>
            <person name="Chaney K."/>
            <person name="Geib S.M."/>
            <person name="Fabrick J.A."/>
            <person name="Brent C.S."/>
            <person name="Walsh D."/>
            <person name="Lavine L.C."/>
        </authorList>
    </citation>
    <scope>NUCLEOTIDE SEQUENCE</scope>
</reference>
<dbReference type="Gene3D" id="6.20.240.40">
    <property type="match status" value="1"/>
</dbReference>
<evidence type="ECO:0000256" key="2">
    <source>
        <dbReference type="ARBA" id="ARBA00022552"/>
    </source>
</evidence>
<evidence type="ECO:0000256" key="4">
    <source>
        <dbReference type="ARBA" id="ARBA00022679"/>
    </source>
</evidence>
<feature type="active site" description="Nucleophile" evidence="11">
    <location>
        <position position="413"/>
    </location>
</feature>
<evidence type="ECO:0000256" key="9">
    <source>
        <dbReference type="ARBA" id="ARBA00042050"/>
    </source>
</evidence>
<evidence type="ECO:0000256" key="6">
    <source>
        <dbReference type="ARBA" id="ARBA00022884"/>
    </source>
</evidence>
<keyword evidence="8" id="KW-0496">Mitochondrion</keyword>
<evidence type="ECO:0000313" key="14">
    <source>
        <dbReference type="EMBL" id="JAG05118.1"/>
    </source>
</evidence>
<dbReference type="Gene3D" id="3.40.50.150">
    <property type="entry name" value="Vaccinia Virus protein VP39"/>
    <property type="match status" value="1"/>
</dbReference>
<feature type="binding site" evidence="11">
    <location>
        <position position="358"/>
    </location>
    <ligand>
        <name>S-adenosyl-L-methionine</name>
        <dbReference type="ChEBI" id="CHEBI:59789"/>
    </ligand>
</feature>
<dbReference type="PRINTS" id="PR02008">
    <property type="entry name" value="RCMTFAMILY"/>
</dbReference>
<comment type="catalytic activity">
    <reaction evidence="10">
        <text>a cytidine in rRNA + S-adenosyl-L-methionine = a 5-methylcytidine in rRNA + S-adenosyl-L-homocysteine + H(+)</text>
        <dbReference type="Rhea" id="RHEA:61484"/>
        <dbReference type="Rhea" id="RHEA-COMP:15836"/>
        <dbReference type="Rhea" id="RHEA-COMP:15837"/>
        <dbReference type="ChEBI" id="CHEBI:15378"/>
        <dbReference type="ChEBI" id="CHEBI:57856"/>
        <dbReference type="ChEBI" id="CHEBI:59789"/>
        <dbReference type="ChEBI" id="CHEBI:74483"/>
        <dbReference type="ChEBI" id="CHEBI:82748"/>
    </reaction>
</comment>
<reference evidence="14" key="2">
    <citation type="submission" date="2014-07" db="EMBL/GenBank/DDBJ databases">
        <authorList>
            <person name="Hull J."/>
        </authorList>
    </citation>
    <scope>NUCLEOTIDE SEQUENCE</scope>
</reference>
<evidence type="ECO:0000256" key="11">
    <source>
        <dbReference type="PROSITE-ProRule" id="PRU01023"/>
    </source>
</evidence>
<name>A0A0A9WF62_LYGHE</name>
<evidence type="ECO:0000256" key="1">
    <source>
        <dbReference type="ARBA" id="ARBA00004173"/>
    </source>
</evidence>
<dbReference type="SUPFAM" id="SSF53335">
    <property type="entry name" value="S-adenosyl-L-methionine-dependent methyltransferases"/>
    <property type="match status" value="1"/>
</dbReference>
<gene>
    <name evidence="14" type="primary">nsun4_1</name>
    <name evidence="13" type="synonym">nsun4_0</name>
    <name evidence="13" type="ORF">CM83_51224</name>
    <name evidence="14" type="ORF">CM83_51225</name>
</gene>
<feature type="binding site" evidence="11">
    <location>
        <position position="307"/>
    </location>
    <ligand>
        <name>S-adenosyl-L-methionine</name>
        <dbReference type="ChEBI" id="CHEBI:59789"/>
    </ligand>
</feature>
<dbReference type="FunFam" id="3.40.50.150:FF:000055">
    <property type="entry name" value="5-methylcytosine rRNA methyltransferase NSUN4"/>
    <property type="match status" value="1"/>
</dbReference>
<evidence type="ECO:0000256" key="10">
    <source>
        <dbReference type="ARBA" id="ARBA00049302"/>
    </source>
</evidence>
<organism evidence="14">
    <name type="scientific">Lygus hesperus</name>
    <name type="common">Western plant bug</name>
    <dbReference type="NCBI Taxonomy" id="30085"/>
    <lineage>
        <taxon>Eukaryota</taxon>
        <taxon>Metazoa</taxon>
        <taxon>Ecdysozoa</taxon>
        <taxon>Arthropoda</taxon>
        <taxon>Hexapoda</taxon>
        <taxon>Insecta</taxon>
        <taxon>Pterygota</taxon>
        <taxon>Neoptera</taxon>
        <taxon>Paraneoptera</taxon>
        <taxon>Hemiptera</taxon>
        <taxon>Heteroptera</taxon>
        <taxon>Panheteroptera</taxon>
        <taxon>Cimicomorpha</taxon>
        <taxon>Miridae</taxon>
        <taxon>Mirini</taxon>
        <taxon>Lygus</taxon>
    </lineage>
</organism>
<keyword evidence="6 11" id="KW-0694">RNA-binding</keyword>
<dbReference type="PROSITE" id="PS51686">
    <property type="entry name" value="SAM_MT_RSMB_NOP"/>
    <property type="match status" value="1"/>
</dbReference>
<keyword evidence="7" id="KW-0809">Transit peptide</keyword>
<dbReference type="EMBL" id="GBHO01038487">
    <property type="protein sequence ID" value="JAG05117.1"/>
    <property type="molecule type" value="Transcribed_RNA"/>
</dbReference>
<evidence type="ECO:0000259" key="12">
    <source>
        <dbReference type="PROSITE" id="PS51686"/>
    </source>
</evidence>
<feature type="binding site" evidence="11">
    <location>
        <begin position="284"/>
        <end position="290"/>
    </location>
    <ligand>
        <name>S-adenosyl-L-methionine</name>
        <dbReference type="ChEBI" id="CHEBI:59789"/>
    </ligand>
</feature>
<keyword evidence="4 11" id="KW-0808">Transferase</keyword>
<dbReference type="Pfam" id="PF01189">
    <property type="entry name" value="Methyltr_RsmB-F"/>
    <property type="match status" value="1"/>
</dbReference>
<dbReference type="GO" id="GO:0005762">
    <property type="term" value="C:mitochondrial large ribosomal subunit"/>
    <property type="evidence" value="ECO:0007669"/>
    <property type="project" value="TreeGrafter"/>
</dbReference>
<evidence type="ECO:0000256" key="8">
    <source>
        <dbReference type="ARBA" id="ARBA00023128"/>
    </source>
</evidence>
<feature type="domain" description="SAM-dependent MTase RsmB/NOP-type" evidence="12">
    <location>
        <begin position="176"/>
        <end position="487"/>
    </location>
</feature>
<evidence type="ECO:0000256" key="5">
    <source>
        <dbReference type="ARBA" id="ARBA00022691"/>
    </source>
</evidence>
<proteinExistence type="inferred from homology"/>
<evidence type="ECO:0000256" key="7">
    <source>
        <dbReference type="ARBA" id="ARBA00022946"/>
    </source>
</evidence>
<accession>A0A0A9WF62</accession>
<evidence type="ECO:0000313" key="13">
    <source>
        <dbReference type="EMBL" id="JAG05117.1"/>
    </source>
</evidence>
<dbReference type="GO" id="GO:0003723">
    <property type="term" value="F:RNA binding"/>
    <property type="evidence" value="ECO:0007669"/>
    <property type="project" value="UniProtKB-UniRule"/>
</dbReference>
<comment type="similarity">
    <text evidence="11">Belongs to the class I-like SAM-binding methyltransferase superfamily. RsmB/NOP family.</text>
</comment>
<dbReference type="InterPro" id="IPR049560">
    <property type="entry name" value="MeTrfase_RsmB-F_NOP2_cat"/>
</dbReference>
<protein>
    <recommendedName>
        <fullName evidence="9">NOL1/NOP2/Sun domain family member 4</fullName>
    </recommendedName>
</protein>
<dbReference type="PANTHER" id="PTHR22808">
    <property type="entry name" value="NCL1 YEAST -RELATED NOL1/NOP2/FMU SUN DOMAIN-CONTAINING"/>
    <property type="match status" value="1"/>
</dbReference>
<dbReference type="AlphaFoldDB" id="A0A0A9WF62"/>
<dbReference type="GO" id="GO:0008173">
    <property type="term" value="F:RNA methyltransferase activity"/>
    <property type="evidence" value="ECO:0007669"/>
    <property type="project" value="InterPro"/>
</dbReference>
<comment type="caution">
    <text evidence="11">Lacks conserved residue(s) required for the propagation of feature annotation.</text>
</comment>
<dbReference type="EMBL" id="GBHO01038486">
    <property type="protein sequence ID" value="JAG05118.1"/>
    <property type="molecule type" value="Transcribed_RNA"/>
</dbReference>
<dbReference type="InterPro" id="IPR023267">
    <property type="entry name" value="RCMT"/>
</dbReference>
<dbReference type="InterPro" id="IPR029063">
    <property type="entry name" value="SAM-dependent_MTases_sf"/>
</dbReference>
<keyword evidence="5 11" id="KW-0949">S-adenosyl-L-methionine</keyword>
<dbReference type="PANTHER" id="PTHR22808:SF3">
    <property type="entry name" value="5-METHYLCYTOSINE RRNA METHYLTRANSFERASE NSUN4"/>
    <property type="match status" value="1"/>
</dbReference>
<dbReference type="GO" id="GO:0031167">
    <property type="term" value="P:rRNA methylation"/>
    <property type="evidence" value="ECO:0007669"/>
    <property type="project" value="TreeGrafter"/>
</dbReference>
<keyword evidence="3 11" id="KW-0489">Methyltransferase</keyword>